<dbReference type="Gene3D" id="3.30.930.10">
    <property type="entry name" value="Bira Bifunctional Protein, Domain 2"/>
    <property type="match status" value="1"/>
</dbReference>
<keyword evidence="1" id="KW-1185">Reference proteome</keyword>
<name>A0A914KMF6_MELIC</name>
<dbReference type="InterPro" id="IPR045864">
    <property type="entry name" value="aa-tRNA-synth_II/BPL/LPL"/>
</dbReference>
<sequence length="421" mass="48325">MFKEFGLTEDAVLKHYQAAEETSTPLVMANDTERQLDLEKINELNQLETNSVKALRKPIPIELIFDLFKTTITTIPFNFLCENRMLRSNEDITIVKIQQQKWLNNFIKNILTSSFVVYTLVWEAFSKRKLMLSQPALIPHILEINGEIYFPSHAFWNLTNAVNEAIHQNSVNQEGNLLNTMKNVVFTSLMEEINPNTNLPIFTVVDNQPKIVKKNDNFDSLFIEISDPHRFPGNVFHITKHYNLRTNIFANVPDLLERGFKNFAVAGDVYSRGVRHMLIVRSYTAHELYKGRRIEPLFNEVESGAGGSATGGGNRQHIHTPNTWVALCKSGKAGMDKVIRKLLADKQYVLDETNIPFFNPAYVINTTHDGRQVPIGECGIFDQRIVNHAFDEEVVSWAYWLYLENILIVSKKVSNLQQLWN</sequence>
<evidence type="ECO:0000313" key="2">
    <source>
        <dbReference type="WBParaSite" id="Minc3s00030g01848"/>
    </source>
</evidence>
<accession>A0A914KMF6</accession>
<dbReference type="AlphaFoldDB" id="A0A914KMF6"/>
<organism evidence="1 2">
    <name type="scientific">Meloidogyne incognita</name>
    <name type="common">Southern root-knot nematode worm</name>
    <name type="synonym">Oxyuris incognita</name>
    <dbReference type="NCBI Taxonomy" id="6306"/>
    <lineage>
        <taxon>Eukaryota</taxon>
        <taxon>Metazoa</taxon>
        <taxon>Ecdysozoa</taxon>
        <taxon>Nematoda</taxon>
        <taxon>Chromadorea</taxon>
        <taxon>Rhabditida</taxon>
        <taxon>Tylenchina</taxon>
        <taxon>Tylenchomorpha</taxon>
        <taxon>Tylenchoidea</taxon>
        <taxon>Meloidogynidae</taxon>
        <taxon>Meloidogyninae</taxon>
        <taxon>Meloidogyne</taxon>
        <taxon>Meloidogyne incognita group</taxon>
    </lineage>
</organism>
<dbReference type="Proteomes" id="UP000887563">
    <property type="component" value="Unplaced"/>
</dbReference>
<proteinExistence type="predicted"/>
<evidence type="ECO:0000313" key="1">
    <source>
        <dbReference type="Proteomes" id="UP000887563"/>
    </source>
</evidence>
<reference evidence="2" key="1">
    <citation type="submission" date="2022-11" db="UniProtKB">
        <authorList>
            <consortium name="WormBaseParasite"/>
        </authorList>
    </citation>
    <scope>IDENTIFICATION</scope>
</reference>
<dbReference type="WBParaSite" id="Minc3s00030g01848">
    <property type="protein sequence ID" value="Minc3s00030g01848"/>
    <property type="gene ID" value="Minc3s00030g01848"/>
</dbReference>
<protein>
    <submittedName>
        <fullName evidence="2">Uncharacterized protein</fullName>
    </submittedName>
</protein>